<dbReference type="Proteomes" id="UP001183643">
    <property type="component" value="Unassembled WGS sequence"/>
</dbReference>
<dbReference type="EMBL" id="JAVDYB010000001">
    <property type="protein sequence ID" value="MDR7274419.1"/>
    <property type="molecule type" value="Genomic_DNA"/>
</dbReference>
<reference evidence="1" key="1">
    <citation type="submission" date="2023-07" db="EMBL/GenBank/DDBJ databases">
        <title>Sequencing the genomes of 1000 actinobacteria strains.</title>
        <authorList>
            <person name="Klenk H.-P."/>
        </authorList>
    </citation>
    <scope>NUCLEOTIDE SEQUENCE</scope>
    <source>
        <strain evidence="1">DSM 44707</strain>
    </source>
</reference>
<evidence type="ECO:0000313" key="1">
    <source>
        <dbReference type="EMBL" id="MDR7274419.1"/>
    </source>
</evidence>
<name>A0AAE3YLJ9_9ACTN</name>
<sequence length="67" mass="6615">MEDLIAMVVAPVVGFATRAAVKKGIAVLKARGVAVQPWVETIAPSIAGGLASLGAAAGSAPPVDYGR</sequence>
<evidence type="ECO:0000313" key="2">
    <source>
        <dbReference type="Proteomes" id="UP001183643"/>
    </source>
</evidence>
<dbReference type="AlphaFoldDB" id="A0AAE3YLJ9"/>
<organism evidence="1 2">
    <name type="scientific">Catenuloplanes atrovinosus</name>
    <dbReference type="NCBI Taxonomy" id="137266"/>
    <lineage>
        <taxon>Bacteria</taxon>
        <taxon>Bacillati</taxon>
        <taxon>Actinomycetota</taxon>
        <taxon>Actinomycetes</taxon>
        <taxon>Micromonosporales</taxon>
        <taxon>Micromonosporaceae</taxon>
        <taxon>Catenuloplanes</taxon>
    </lineage>
</organism>
<gene>
    <name evidence="1" type="ORF">J2S41_001197</name>
</gene>
<keyword evidence="2" id="KW-1185">Reference proteome</keyword>
<comment type="caution">
    <text evidence="1">The sequence shown here is derived from an EMBL/GenBank/DDBJ whole genome shotgun (WGS) entry which is preliminary data.</text>
</comment>
<proteinExistence type="predicted"/>
<dbReference type="RefSeq" id="WP_310364111.1">
    <property type="nucleotide sequence ID" value="NZ_JAVDYB010000001.1"/>
</dbReference>
<protein>
    <submittedName>
        <fullName evidence="1">Uncharacterized protein</fullName>
    </submittedName>
</protein>
<accession>A0AAE3YLJ9</accession>